<dbReference type="Pfam" id="PF15680">
    <property type="entry name" value="OFCC1"/>
    <property type="match status" value="1"/>
</dbReference>
<dbReference type="InterPro" id="IPR031390">
    <property type="entry name" value="OFCC1"/>
</dbReference>
<feature type="compositionally biased region" description="Basic residues" evidence="1">
    <location>
        <begin position="1048"/>
        <end position="1058"/>
    </location>
</feature>
<keyword evidence="2" id="KW-1133">Transmembrane helix</keyword>
<feature type="transmembrane region" description="Helical" evidence="2">
    <location>
        <begin position="807"/>
        <end position="829"/>
    </location>
</feature>
<dbReference type="AlphaFoldDB" id="A0AAN8QSD6"/>
<feature type="transmembrane region" description="Helical" evidence="2">
    <location>
        <begin position="711"/>
        <end position="732"/>
    </location>
</feature>
<evidence type="ECO:0008006" key="5">
    <source>
        <dbReference type="Google" id="ProtNLM"/>
    </source>
</evidence>
<protein>
    <recommendedName>
        <fullName evidence="5">Orofacial cleft 1 candidate gene 1 protein</fullName>
    </recommendedName>
</protein>
<evidence type="ECO:0000256" key="1">
    <source>
        <dbReference type="SAM" id="MobiDB-lite"/>
    </source>
</evidence>
<organism evidence="3 4">
    <name type="scientific">Coregonus suidteri</name>
    <dbReference type="NCBI Taxonomy" id="861788"/>
    <lineage>
        <taxon>Eukaryota</taxon>
        <taxon>Metazoa</taxon>
        <taxon>Chordata</taxon>
        <taxon>Craniata</taxon>
        <taxon>Vertebrata</taxon>
        <taxon>Euteleostomi</taxon>
        <taxon>Actinopterygii</taxon>
        <taxon>Neopterygii</taxon>
        <taxon>Teleostei</taxon>
        <taxon>Protacanthopterygii</taxon>
        <taxon>Salmoniformes</taxon>
        <taxon>Salmonidae</taxon>
        <taxon>Coregoninae</taxon>
        <taxon>Coregonus</taxon>
    </lineage>
</organism>
<feature type="region of interest" description="Disordered" evidence="1">
    <location>
        <begin position="1013"/>
        <end position="1080"/>
    </location>
</feature>
<accession>A0AAN8QSD6</accession>
<comment type="caution">
    <text evidence="3">The sequence shown here is derived from an EMBL/GenBank/DDBJ whole genome shotgun (WGS) entry which is preliminary data.</text>
</comment>
<feature type="compositionally biased region" description="Low complexity" evidence="1">
    <location>
        <begin position="549"/>
        <end position="564"/>
    </location>
</feature>
<keyword evidence="4" id="KW-1185">Reference proteome</keyword>
<keyword evidence="2" id="KW-0812">Transmembrane</keyword>
<feature type="transmembrane region" description="Helical" evidence="2">
    <location>
        <begin position="862"/>
        <end position="887"/>
    </location>
</feature>
<evidence type="ECO:0000313" key="4">
    <source>
        <dbReference type="Proteomes" id="UP001356427"/>
    </source>
</evidence>
<name>A0AAN8QSD6_9TELE</name>
<sequence>MDTSGSKLQQKALQQPKQKKSKSAESLMGGMEESAVVEGIENPTFDGGYSTALSASRASAGREIRRDRQDSTLAAHQQKMELRAPAKSRVSTGNERARNYFDPALVQETNPRRCGMAEVGTEDELELKIMNQDEKGLYQKMAEMMDADDDTTIIDLPGMVLAHREEAEVWKVRAGDPALGTGAAGRGHFMAAVEEGEEEVIPRYAQQLRERVLPDMITLGSLSLEQDTHLQRGGMSQENEWVRKKRLMSFLRGNAKEPQAQSHRDCDQQERILQDRLYAAFQCAESQLLKALRERKGEVIAKYGEMTEASSAAEPPWAREPGLGWQVEWSQSPQPMEVRVRCLRAVRDKLPRGLYSISVVLHSHLGGPALTWSCLKEEQWAGTTEPVEHGGHFYDTELHVNQSLFTILPASCDMLPSMVLLFRLLGLTGERSHVGTTLGWAAFPVCHATLTTVQGRFKTPLLRGLPHPHLDQFRKIEGLMSADLDNWLCNLYFQVRKLPSGSSRGEEEHSVTLQIPPLLVPPPPPQAGPSGSSPSWERGGVKPCHRGSPLHLSASHSSSACSSSTLPGKNSTVVVPEKTEERRDPYTEKAETWTHYKKKPINKINSSSARVRGSAAPTPPPPLQGQADKQETAAPAAASLEKRENLWAEEMEEYTFSLQPVLSYRGLGGSGTGSGRDGGAAERTHLALRMIPSELGLSPRRWGWGWRSSSAAAQLCLIMPLLALIWFARLYLHYCSQWLFLQAIAVPVNKFQFHAHTVELVYQNSLLHTREELAMVVVGPLTLNAVTLLLLLIRWGCQLAFGSLPSFTSNFIMALGVWTVLDPLAVFVVDAILGRLSYSAESPVADAAKLYWHFYWTDQSGAAGVVITLFLYTILFLLSATILYLYFLRLHNEGRMLDIFQRLSAAEGSFFVPRDLEVSNQELDYIIQKAEQWRGFNGERRKVAVYDYIWTEEGPLAGCAPPRGDPRGAVHAAGGESSTHVSVYTLYLSGQRHRYRHFLRQPDGAILEVIGDMDGAEPPLSTRPRPGQRTPEENQENEGPSSTLQLRERKRRKPVWRTHRVEPVGDSGRGSSSALQGLCH</sequence>
<proteinExistence type="predicted"/>
<gene>
    <name evidence="3" type="ORF">J4Q44_G00297700</name>
</gene>
<dbReference type="EMBL" id="JAGTTL010000028">
    <property type="protein sequence ID" value="KAK6299737.1"/>
    <property type="molecule type" value="Genomic_DNA"/>
</dbReference>
<evidence type="ECO:0000256" key="2">
    <source>
        <dbReference type="SAM" id="Phobius"/>
    </source>
</evidence>
<keyword evidence="2" id="KW-0472">Membrane</keyword>
<dbReference type="PANTHER" id="PTHR33862">
    <property type="entry name" value="OROFACIAL CLEFT 1 CANDIDATE GENE 1 PROTEIN"/>
    <property type="match status" value="1"/>
</dbReference>
<feature type="compositionally biased region" description="Basic and acidic residues" evidence="1">
    <location>
        <begin position="577"/>
        <end position="594"/>
    </location>
</feature>
<feature type="compositionally biased region" description="Pro residues" evidence="1">
    <location>
        <begin position="518"/>
        <end position="527"/>
    </location>
</feature>
<feature type="region of interest" description="Disordered" evidence="1">
    <location>
        <begin position="1"/>
        <end position="33"/>
    </location>
</feature>
<feature type="transmembrane region" description="Helical" evidence="2">
    <location>
        <begin position="773"/>
        <end position="795"/>
    </location>
</feature>
<dbReference type="Proteomes" id="UP001356427">
    <property type="component" value="Unassembled WGS sequence"/>
</dbReference>
<reference evidence="3 4" key="1">
    <citation type="submission" date="2021-04" db="EMBL/GenBank/DDBJ databases">
        <authorList>
            <person name="De Guttry C."/>
            <person name="Zahm M."/>
            <person name="Klopp C."/>
            <person name="Cabau C."/>
            <person name="Louis A."/>
            <person name="Berthelot C."/>
            <person name="Parey E."/>
            <person name="Roest Crollius H."/>
            <person name="Montfort J."/>
            <person name="Robinson-Rechavi M."/>
            <person name="Bucao C."/>
            <person name="Bouchez O."/>
            <person name="Gislard M."/>
            <person name="Lluch J."/>
            <person name="Milhes M."/>
            <person name="Lampietro C."/>
            <person name="Lopez Roques C."/>
            <person name="Donnadieu C."/>
            <person name="Braasch I."/>
            <person name="Desvignes T."/>
            <person name="Postlethwait J."/>
            <person name="Bobe J."/>
            <person name="Wedekind C."/>
            <person name="Guiguen Y."/>
        </authorList>
    </citation>
    <scope>NUCLEOTIDE SEQUENCE [LARGE SCALE GENOMIC DNA]</scope>
    <source>
        <strain evidence="3">Cs_M1</strain>
        <tissue evidence="3">Blood</tissue>
    </source>
</reference>
<feature type="compositionally biased region" description="Low complexity" evidence="1">
    <location>
        <begin position="1"/>
        <end position="16"/>
    </location>
</feature>
<dbReference type="PANTHER" id="PTHR33862:SF3">
    <property type="entry name" value="OROFACIAL CLEFT 1 CANDIDATE GENE 1 PROTEIN"/>
    <property type="match status" value="1"/>
</dbReference>
<feature type="region of interest" description="Disordered" evidence="1">
    <location>
        <begin position="501"/>
        <end position="638"/>
    </location>
</feature>
<evidence type="ECO:0000313" key="3">
    <source>
        <dbReference type="EMBL" id="KAK6299737.1"/>
    </source>
</evidence>
<feature type="compositionally biased region" description="Polar residues" evidence="1">
    <location>
        <begin position="1069"/>
        <end position="1080"/>
    </location>
</feature>